<evidence type="ECO:0000313" key="3">
    <source>
        <dbReference type="Proteomes" id="UP000516369"/>
    </source>
</evidence>
<organism evidence="2 3">
    <name type="scientific">Defluviicoccus vanus</name>
    <dbReference type="NCBI Taxonomy" id="111831"/>
    <lineage>
        <taxon>Bacteria</taxon>
        <taxon>Pseudomonadati</taxon>
        <taxon>Pseudomonadota</taxon>
        <taxon>Alphaproteobacteria</taxon>
        <taxon>Rhodospirillales</taxon>
        <taxon>Rhodospirillaceae</taxon>
        <taxon>Defluviicoccus</taxon>
    </lineage>
</organism>
<reference evidence="2 3" key="1">
    <citation type="submission" date="2020-05" db="EMBL/GenBank/DDBJ databases">
        <title>Complete closed genome sequence of Defluviicoccus vanus.</title>
        <authorList>
            <person name="Bessarab I."/>
            <person name="Arumugam K."/>
            <person name="Maszenan A.M."/>
            <person name="Seviour R.J."/>
            <person name="Williams R.B."/>
        </authorList>
    </citation>
    <scope>NUCLEOTIDE SEQUENCE [LARGE SCALE GENOMIC DNA]</scope>
    <source>
        <strain evidence="2 3">Ben 114</strain>
    </source>
</reference>
<evidence type="ECO:0000313" key="2">
    <source>
        <dbReference type="EMBL" id="QNT68549.1"/>
    </source>
</evidence>
<dbReference type="AlphaFoldDB" id="A0A7H1MYL3"/>
<dbReference type="InterPro" id="IPR037401">
    <property type="entry name" value="SnoaL-like"/>
</dbReference>
<keyword evidence="3" id="KW-1185">Reference proteome</keyword>
<protein>
    <submittedName>
        <fullName evidence="2">Nuclear transport factor 2 family protein</fullName>
    </submittedName>
</protein>
<proteinExistence type="predicted"/>
<dbReference type="KEGG" id="dvn:HQ394_03165"/>
<dbReference type="Pfam" id="PF12680">
    <property type="entry name" value="SnoaL_2"/>
    <property type="match status" value="1"/>
</dbReference>
<accession>A0A7H1MYL3</accession>
<dbReference type="RefSeq" id="WP_190261988.1">
    <property type="nucleotide sequence ID" value="NZ_CP053923.1"/>
</dbReference>
<feature type="domain" description="SnoaL-like" evidence="1">
    <location>
        <begin position="15"/>
        <end position="135"/>
    </location>
</feature>
<gene>
    <name evidence="2" type="ORF">HQ394_03165</name>
</gene>
<evidence type="ECO:0000259" key="1">
    <source>
        <dbReference type="Pfam" id="PF12680"/>
    </source>
</evidence>
<dbReference type="EMBL" id="CP053923">
    <property type="protein sequence ID" value="QNT68549.1"/>
    <property type="molecule type" value="Genomic_DNA"/>
</dbReference>
<dbReference type="InterPro" id="IPR032710">
    <property type="entry name" value="NTF2-like_dom_sf"/>
</dbReference>
<dbReference type="Proteomes" id="UP000516369">
    <property type="component" value="Chromosome"/>
</dbReference>
<dbReference type="Gene3D" id="3.10.450.50">
    <property type="match status" value="1"/>
</dbReference>
<dbReference type="SUPFAM" id="SSF54427">
    <property type="entry name" value="NTF2-like"/>
    <property type="match status" value="1"/>
</dbReference>
<name>A0A7H1MYL3_9PROT</name>
<sequence>MSNGTSAREANLALVTRMYDCFNRDDMDTIRREIFAPGLIWNLPGHNPVAGTKNGAEEVIQFFMALRRANIRVTLDPAADPATGLDTFGETTVVEVHRGQGEVTVNDASGNPVTMRLNALNCTHYRIENGRIARVQVYISDQHTVDQFFNAVYQLKPIPDRLA</sequence>